<name>A0A391NVD1_9EUKA</name>
<organism evidence="1 2">
    <name type="scientific">Kipferlia bialata</name>
    <dbReference type="NCBI Taxonomy" id="797122"/>
    <lineage>
        <taxon>Eukaryota</taxon>
        <taxon>Metamonada</taxon>
        <taxon>Carpediemonas-like organisms</taxon>
        <taxon>Kipferlia</taxon>
    </lineage>
</organism>
<dbReference type="EMBL" id="BDIP01007557">
    <property type="protein sequence ID" value="GCA64530.1"/>
    <property type="molecule type" value="Genomic_DNA"/>
</dbReference>
<evidence type="ECO:0000313" key="1">
    <source>
        <dbReference type="EMBL" id="GCA64530.1"/>
    </source>
</evidence>
<dbReference type="Proteomes" id="UP000265618">
    <property type="component" value="Unassembled WGS sequence"/>
</dbReference>
<proteinExistence type="predicted"/>
<protein>
    <submittedName>
        <fullName evidence="1">Uncharacterized protein</fullName>
    </submittedName>
</protein>
<sequence>NISQEDFDKLPRIQRLKGNRWRQEHGLNRM</sequence>
<evidence type="ECO:0000313" key="2">
    <source>
        <dbReference type="Proteomes" id="UP000265618"/>
    </source>
</evidence>
<gene>
    <name evidence="1" type="ORF">KIPB_014557</name>
</gene>
<comment type="caution">
    <text evidence="1">The sequence shown here is derived from an EMBL/GenBank/DDBJ whole genome shotgun (WGS) entry which is preliminary data.</text>
</comment>
<keyword evidence="2" id="KW-1185">Reference proteome</keyword>
<reference evidence="1 2" key="1">
    <citation type="journal article" date="2018" name="PLoS ONE">
        <title>The draft genome of Kipferlia bialata reveals reductive genome evolution in fornicate parasites.</title>
        <authorList>
            <person name="Tanifuji G."/>
            <person name="Takabayashi S."/>
            <person name="Kume K."/>
            <person name="Takagi M."/>
            <person name="Nakayama T."/>
            <person name="Kamikawa R."/>
            <person name="Inagaki Y."/>
            <person name="Hashimoto T."/>
        </authorList>
    </citation>
    <scope>NUCLEOTIDE SEQUENCE [LARGE SCALE GENOMIC DNA]</scope>
    <source>
        <strain evidence="1">NY0173</strain>
    </source>
</reference>
<accession>A0A391NVD1</accession>
<feature type="non-terminal residue" evidence="1">
    <location>
        <position position="1"/>
    </location>
</feature>
<dbReference type="AlphaFoldDB" id="A0A391NVD1"/>